<evidence type="ECO:0000256" key="5">
    <source>
        <dbReference type="ARBA" id="ARBA00022840"/>
    </source>
</evidence>
<evidence type="ECO:0000256" key="6">
    <source>
        <dbReference type="ARBA" id="ARBA00023136"/>
    </source>
</evidence>
<dbReference type="PANTHER" id="PTHR12358">
    <property type="entry name" value="SPHINGOSINE KINASE"/>
    <property type="match status" value="1"/>
</dbReference>
<keyword evidence="2" id="KW-0808">Transferase</keyword>
<dbReference type="AlphaFoldDB" id="A0A6J2WNE8"/>
<dbReference type="OrthoDB" id="3853857at2759"/>
<dbReference type="GO" id="GO:0005737">
    <property type="term" value="C:cytoplasm"/>
    <property type="evidence" value="ECO:0007669"/>
    <property type="project" value="UniProtKB-ARBA"/>
</dbReference>
<dbReference type="EC" id="2.7.1.91" evidence="7"/>
<evidence type="ECO:0000313" key="10">
    <source>
        <dbReference type="Proteomes" id="UP000504632"/>
    </source>
</evidence>
<dbReference type="GeneID" id="115826395"/>
<evidence type="ECO:0000256" key="7">
    <source>
        <dbReference type="ARBA" id="ARBA00044037"/>
    </source>
</evidence>
<dbReference type="PROSITE" id="PS50146">
    <property type="entry name" value="DAGK"/>
    <property type="match status" value="1"/>
</dbReference>
<dbReference type="InterPro" id="IPR001206">
    <property type="entry name" value="Diacylglycerol_kinase_cat_dom"/>
</dbReference>
<organism evidence="10 11">
    <name type="scientific">Chanos chanos</name>
    <name type="common">Milkfish</name>
    <name type="synonym">Mugil chanos</name>
    <dbReference type="NCBI Taxonomy" id="29144"/>
    <lineage>
        <taxon>Eukaryota</taxon>
        <taxon>Metazoa</taxon>
        <taxon>Chordata</taxon>
        <taxon>Craniata</taxon>
        <taxon>Vertebrata</taxon>
        <taxon>Euteleostomi</taxon>
        <taxon>Actinopterygii</taxon>
        <taxon>Neopterygii</taxon>
        <taxon>Teleostei</taxon>
        <taxon>Ostariophysi</taxon>
        <taxon>Gonorynchiformes</taxon>
        <taxon>Chanidae</taxon>
        <taxon>Chanos</taxon>
    </lineage>
</organism>
<dbReference type="Gene3D" id="3.40.50.10330">
    <property type="entry name" value="Probable inorganic polyphosphate/atp-NAD kinase, domain 1"/>
    <property type="match status" value="1"/>
</dbReference>
<dbReference type="GO" id="GO:0043066">
    <property type="term" value="P:negative regulation of apoptotic process"/>
    <property type="evidence" value="ECO:0007669"/>
    <property type="project" value="TreeGrafter"/>
</dbReference>
<feature type="compositionally biased region" description="Polar residues" evidence="8">
    <location>
        <begin position="391"/>
        <end position="409"/>
    </location>
</feature>
<dbReference type="Proteomes" id="UP000504632">
    <property type="component" value="Chromosome 13"/>
</dbReference>
<dbReference type="SUPFAM" id="SSF111331">
    <property type="entry name" value="NAD kinase/diacylglycerol kinase-like"/>
    <property type="match status" value="1"/>
</dbReference>
<evidence type="ECO:0000256" key="4">
    <source>
        <dbReference type="ARBA" id="ARBA00022777"/>
    </source>
</evidence>
<comment type="subcellular location">
    <subcellularLocation>
        <location evidence="1">Endomembrane system</location>
    </subcellularLocation>
</comment>
<accession>A0A6J2WNE8</accession>
<gene>
    <name evidence="11" type="primary">sphk1</name>
</gene>
<keyword evidence="3" id="KW-0547">Nucleotide-binding</keyword>
<keyword evidence="10" id="KW-1185">Reference proteome</keyword>
<dbReference type="FunFam" id="3.40.50.10330:FF:000005">
    <property type="entry name" value="Sphingosine kinase 2"/>
    <property type="match status" value="1"/>
</dbReference>
<dbReference type="GO" id="GO:0016020">
    <property type="term" value="C:membrane"/>
    <property type="evidence" value="ECO:0007669"/>
    <property type="project" value="TreeGrafter"/>
</dbReference>
<dbReference type="GO" id="GO:0012505">
    <property type="term" value="C:endomembrane system"/>
    <property type="evidence" value="ECO:0007669"/>
    <property type="project" value="UniProtKB-SubCell"/>
</dbReference>
<name>A0A6J2WNE8_CHACN</name>
<evidence type="ECO:0000256" key="2">
    <source>
        <dbReference type="ARBA" id="ARBA00022679"/>
    </source>
</evidence>
<keyword evidence="4 11" id="KW-0418">Kinase</keyword>
<dbReference type="Gene3D" id="2.60.200.40">
    <property type="match status" value="1"/>
</dbReference>
<evidence type="ECO:0000313" key="11">
    <source>
        <dbReference type="RefSeq" id="XP_030646074.1"/>
    </source>
</evidence>
<reference evidence="11" key="1">
    <citation type="submission" date="2025-08" db="UniProtKB">
        <authorList>
            <consortium name="RefSeq"/>
        </authorList>
    </citation>
    <scope>IDENTIFICATION</scope>
</reference>
<dbReference type="RefSeq" id="XP_030646074.1">
    <property type="nucleotide sequence ID" value="XM_030790214.1"/>
</dbReference>
<feature type="compositionally biased region" description="Basic and acidic residues" evidence="8">
    <location>
        <begin position="416"/>
        <end position="425"/>
    </location>
</feature>
<protein>
    <recommendedName>
        <fullName evidence="7">sphingosine kinase</fullName>
        <ecNumber evidence="7">2.7.1.91</ecNumber>
    </recommendedName>
</protein>
<evidence type="ECO:0000256" key="1">
    <source>
        <dbReference type="ARBA" id="ARBA00004308"/>
    </source>
</evidence>
<dbReference type="CTD" id="8877"/>
<dbReference type="GO" id="GO:0071363">
    <property type="term" value="P:cellular response to growth factor stimulus"/>
    <property type="evidence" value="ECO:0007669"/>
    <property type="project" value="TreeGrafter"/>
</dbReference>
<dbReference type="InterPro" id="IPR017438">
    <property type="entry name" value="ATP-NAD_kinase_N"/>
</dbReference>
<keyword evidence="6" id="KW-0472">Membrane</keyword>
<evidence type="ECO:0000259" key="9">
    <source>
        <dbReference type="PROSITE" id="PS50146"/>
    </source>
</evidence>
<dbReference type="InParanoid" id="A0A6J2WNE8"/>
<evidence type="ECO:0000256" key="8">
    <source>
        <dbReference type="SAM" id="MobiDB-lite"/>
    </source>
</evidence>
<sequence>MDKNTTVSGPYHQSNGVAGILYGEFTDNINPKVRYAVSLTDCALTVQKISSSPGQDKMVFNLSDCIGCHASTAVDSADTGAYFTVYFYPYKRRWMSSVLARQRVEQCFRVALVQDARANLEEAERWARAVREASARNLPRRDGVLYDVCRPCGIMLLLNPSSGRGQAMSLFSTHIQRMLTEAAVPHTLLITDHQNHARELVRNADLSQWNALIILSGDGLLFEVVNGLMEREDWEEAIQIPLGILPGGSGNALAASIHHYTGAAAVWGEDLLVSCGFMLCKGLVSRLDLVSVHLASGNRVFSFLSVAWGFVADVDIESEKYRHVGAVRFMVGTLVRLASLRIYQGRLAFLPASDDKELSAPSPPSSPLLSSFTFCSPVSCHTAADQPLVRQNQNPLQNGSPVQNSSSNAVVPARADPNEPTKHGPVDSLLVPLSEPVPQNWTVVERQDFVLVLAMYQSHLAEDLLTAPEAKAEEGCIHLFYVLEGISRAALLRLFLAMEKGGHLAYECPHLQYRKVQAFRLEPRTPQGVITVDGEQVEYGPVQAQIHKGLARLVTG</sequence>
<dbReference type="GO" id="GO:0008481">
    <property type="term" value="F:sphingosine kinase activity"/>
    <property type="evidence" value="ECO:0007669"/>
    <property type="project" value="UniProtKB-EC"/>
</dbReference>
<feature type="domain" description="DAGKc" evidence="9">
    <location>
        <begin position="149"/>
        <end position="296"/>
    </location>
</feature>
<dbReference type="GO" id="GO:0046512">
    <property type="term" value="P:sphingosine biosynthetic process"/>
    <property type="evidence" value="ECO:0007669"/>
    <property type="project" value="TreeGrafter"/>
</dbReference>
<feature type="region of interest" description="Disordered" evidence="8">
    <location>
        <begin position="391"/>
        <end position="425"/>
    </location>
</feature>
<dbReference type="Pfam" id="PF00781">
    <property type="entry name" value="DAGK_cat"/>
    <property type="match status" value="1"/>
</dbReference>
<dbReference type="InterPro" id="IPR016064">
    <property type="entry name" value="NAD/diacylglycerol_kinase_sf"/>
</dbReference>
<dbReference type="GO" id="GO:0005524">
    <property type="term" value="F:ATP binding"/>
    <property type="evidence" value="ECO:0007669"/>
    <property type="project" value="UniProtKB-KW"/>
</dbReference>
<evidence type="ECO:0000256" key="3">
    <source>
        <dbReference type="ARBA" id="ARBA00022741"/>
    </source>
</evidence>
<dbReference type="PANTHER" id="PTHR12358:SF47">
    <property type="entry name" value="SPHINGOSINE KINASE 1"/>
    <property type="match status" value="1"/>
</dbReference>
<dbReference type="InterPro" id="IPR050187">
    <property type="entry name" value="Lipid_Phosphate_FormReg"/>
</dbReference>
<proteinExistence type="predicted"/>
<keyword evidence="5" id="KW-0067">ATP-binding</keyword>
<dbReference type="SMART" id="SM00046">
    <property type="entry name" value="DAGKc"/>
    <property type="match status" value="1"/>
</dbReference>